<dbReference type="RefSeq" id="WP_187975144.1">
    <property type="nucleotide sequence ID" value="NZ_CP046884.1"/>
</dbReference>
<dbReference type="Proteomes" id="UP000516320">
    <property type="component" value="Chromosome"/>
</dbReference>
<keyword evidence="2" id="KW-1185">Reference proteome</keyword>
<evidence type="ECO:0000313" key="2">
    <source>
        <dbReference type="Proteomes" id="UP000516320"/>
    </source>
</evidence>
<proteinExistence type="predicted"/>
<reference evidence="1 2" key="1">
    <citation type="submission" date="2019-12" db="EMBL/GenBank/DDBJ databases">
        <title>Corynebacterium sp. nov., isolated from feces of the Anser Albifrons in China.</title>
        <authorList>
            <person name="Liu Q."/>
        </authorList>
    </citation>
    <scope>NUCLEOTIDE SEQUENCE [LARGE SCALE GENOMIC DNA]</scope>
    <source>
        <strain evidence="1 2">4H37-19</strain>
    </source>
</reference>
<name>A0A7H0SMB7_9CORY</name>
<dbReference type="PIRSF" id="PIRSF035042">
    <property type="entry name" value="UCP035042_thirdx"/>
    <property type="match status" value="1"/>
</dbReference>
<dbReference type="Pfam" id="PF06999">
    <property type="entry name" value="Suc_Fer-like"/>
    <property type="match status" value="1"/>
</dbReference>
<dbReference type="EMBL" id="CP046884">
    <property type="protein sequence ID" value="QNQ89692.1"/>
    <property type="molecule type" value="Genomic_DNA"/>
</dbReference>
<dbReference type="KEGG" id="cpoy:GP475_02810"/>
<organism evidence="1 2">
    <name type="scientific">Corynebacterium poyangense</name>
    <dbReference type="NCBI Taxonomy" id="2684405"/>
    <lineage>
        <taxon>Bacteria</taxon>
        <taxon>Bacillati</taxon>
        <taxon>Actinomycetota</taxon>
        <taxon>Actinomycetes</taxon>
        <taxon>Mycobacteriales</taxon>
        <taxon>Corynebacteriaceae</taxon>
        <taxon>Corynebacterium</taxon>
    </lineage>
</organism>
<dbReference type="InterPro" id="IPR009737">
    <property type="entry name" value="Aim32/Apd1-like"/>
</dbReference>
<evidence type="ECO:0000313" key="1">
    <source>
        <dbReference type="EMBL" id="QNQ89692.1"/>
    </source>
</evidence>
<protein>
    <submittedName>
        <fullName evidence="1">Sucrase ferredoxin</fullName>
    </submittedName>
</protein>
<accession>A0A7H0SMB7</accession>
<gene>
    <name evidence="1" type="ORF">GP475_02810</name>
</gene>
<dbReference type="InterPro" id="IPR036249">
    <property type="entry name" value="Thioredoxin-like_sf"/>
</dbReference>
<sequence>MQCGDQCSVRCSDHQVEPLPGTGKKERCVVAMEFPGGWSRDVLDGDTFGVELSALISEHVTSAGAGLQLIRKPGRKGRRVKELHVYVVDYQRAQCVGTTISHAAEILDLDLASAWDCTQFHPVDHPLFLICTHAKRDACCAIKGRPIAQALEDSFGGDIVWETSHMKGHRFAATALLWPWGYSFGRLSIADAARITERAHHGLFSLFANRGRGIYSPTGQVAELAVVEVLLQAGEEVHYGDLTLITPADTAAGIEQVTHRDGRVWRVSLASRHVDGVVASCGTLPKQGTVWEAVEVAMVKKS</sequence>
<dbReference type="AlphaFoldDB" id="A0A7H0SMB7"/>
<dbReference type="CDD" id="cd03062">
    <property type="entry name" value="TRX_Fd_Sucrase"/>
    <property type="match status" value="1"/>
</dbReference>
<dbReference type="SUPFAM" id="SSF52833">
    <property type="entry name" value="Thioredoxin-like"/>
    <property type="match status" value="1"/>
</dbReference>
<dbReference type="InterPro" id="IPR010350">
    <property type="entry name" value="Aim32/Apd1-like_bac"/>
</dbReference>